<organism evidence="2 3">
    <name type="scientific">Tenacibaculum dicentrarchi</name>
    <dbReference type="NCBI Taxonomy" id="669041"/>
    <lineage>
        <taxon>Bacteria</taxon>
        <taxon>Pseudomonadati</taxon>
        <taxon>Bacteroidota</taxon>
        <taxon>Flavobacteriia</taxon>
        <taxon>Flavobacteriales</taxon>
        <taxon>Flavobacteriaceae</taxon>
        <taxon>Tenacibaculum</taxon>
    </lineage>
</organism>
<dbReference type="Gene3D" id="3.40.50.10140">
    <property type="entry name" value="Toll/interleukin-1 receptor homology (TIR) domain"/>
    <property type="match status" value="1"/>
</dbReference>
<name>A0ABM9NXI4_9FLAO</name>
<dbReference type="EMBL" id="OZ038524">
    <property type="protein sequence ID" value="CAL2082787.1"/>
    <property type="molecule type" value="Genomic_DNA"/>
</dbReference>
<evidence type="ECO:0000259" key="1">
    <source>
        <dbReference type="PROSITE" id="PS50104"/>
    </source>
</evidence>
<gene>
    <name evidence="2" type="ORF">TD3509T_1418</name>
</gene>
<dbReference type="RefSeq" id="WP_101903684.1">
    <property type="nucleotide sequence ID" value="NZ_OZ038524.1"/>
</dbReference>
<dbReference type="InterPro" id="IPR035897">
    <property type="entry name" value="Toll_tir_struct_dom_sf"/>
</dbReference>
<proteinExistence type="predicted"/>
<dbReference type="Pfam" id="PF13676">
    <property type="entry name" value="TIR_2"/>
    <property type="match status" value="1"/>
</dbReference>
<dbReference type="Proteomes" id="UP001497514">
    <property type="component" value="Chromosome"/>
</dbReference>
<protein>
    <recommendedName>
        <fullName evidence="1">TIR domain-containing protein</fullName>
    </recommendedName>
</protein>
<keyword evidence="3" id="KW-1185">Reference proteome</keyword>
<dbReference type="SUPFAM" id="SSF52200">
    <property type="entry name" value="Toll/Interleukin receptor TIR domain"/>
    <property type="match status" value="1"/>
</dbReference>
<dbReference type="PROSITE" id="PS50104">
    <property type="entry name" value="TIR"/>
    <property type="match status" value="1"/>
</dbReference>
<reference evidence="2 3" key="1">
    <citation type="submission" date="2024-05" db="EMBL/GenBank/DDBJ databases">
        <authorList>
            <person name="Duchaud E."/>
        </authorList>
    </citation>
    <scope>NUCLEOTIDE SEQUENCE [LARGE SCALE GENOMIC DNA]</scope>
    <source>
        <strain evidence="2">Ena-SAMPLE-TAB-13-05-2024-13:56:06:370-140309</strain>
    </source>
</reference>
<dbReference type="InterPro" id="IPR000157">
    <property type="entry name" value="TIR_dom"/>
</dbReference>
<evidence type="ECO:0000313" key="2">
    <source>
        <dbReference type="EMBL" id="CAL2082787.1"/>
    </source>
</evidence>
<accession>A0ABM9NXI4</accession>
<evidence type="ECO:0000313" key="3">
    <source>
        <dbReference type="Proteomes" id="UP001497514"/>
    </source>
</evidence>
<sequence length="283" mass="32500">MSNLTTKRKIDLLNKLLSKGAGITTQSSGNPDFKSWKNLTERTLVRIFGDESVEVKQLRGLNFEYRGLMFGGNDYSSSHKNAYNRSFSTMLKSIENYIEEFNEELQDPEENSPSEDSNGNDQSIKKVFISHSSQDTNVVEELIEILESLGLNSTQIFCSSFEGYGIDYGENFLDRIKTELDTNVLVLFVLSKNFYESPICLCEMGATWIKTNIHIPILIPPFDFSDIQGVIPLTQGFKVNDSLALNQFKDQVEKLFEIQNKLEFTTWERKRDRIINRLEKNIK</sequence>
<feature type="domain" description="TIR" evidence="1">
    <location>
        <begin position="123"/>
        <end position="283"/>
    </location>
</feature>